<gene>
    <name evidence="2" type="ORF">NMN56_033535</name>
</gene>
<dbReference type="EMBL" id="JANCPR020000046">
    <property type="protein sequence ID" value="MDJ1136788.1"/>
    <property type="molecule type" value="Genomic_DNA"/>
</dbReference>
<proteinExistence type="predicted"/>
<dbReference type="RefSeq" id="WP_274043381.1">
    <property type="nucleotide sequence ID" value="NZ_JANCPR020000046.1"/>
</dbReference>
<dbReference type="InterPro" id="IPR050177">
    <property type="entry name" value="Lipid_A_modif_metabolic_enz"/>
</dbReference>
<dbReference type="PANTHER" id="PTHR43245">
    <property type="entry name" value="BIFUNCTIONAL POLYMYXIN RESISTANCE PROTEIN ARNA"/>
    <property type="match status" value="1"/>
</dbReference>
<keyword evidence="3" id="KW-1185">Reference proteome</keyword>
<dbReference type="SUPFAM" id="SSF51735">
    <property type="entry name" value="NAD(P)-binding Rossmann-fold domains"/>
    <property type="match status" value="1"/>
</dbReference>
<dbReference type="Proteomes" id="UP001214441">
    <property type="component" value="Unassembled WGS sequence"/>
</dbReference>
<dbReference type="Pfam" id="PF07993">
    <property type="entry name" value="NAD_binding_4"/>
    <property type="match status" value="1"/>
</dbReference>
<feature type="domain" description="Thioester reductase (TE)" evidence="1">
    <location>
        <begin position="5"/>
        <end position="200"/>
    </location>
</feature>
<dbReference type="InterPro" id="IPR013120">
    <property type="entry name" value="FAR_NAD-bd"/>
</dbReference>
<accession>A0ABT7A618</accession>
<name>A0ABT7A618_9ACTN</name>
<protein>
    <submittedName>
        <fullName evidence="2">SDR family oxidoreductase</fullName>
    </submittedName>
</protein>
<comment type="caution">
    <text evidence="2">The sequence shown here is derived from an EMBL/GenBank/DDBJ whole genome shotgun (WGS) entry which is preliminary data.</text>
</comment>
<dbReference type="Gene3D" id="3.40.50.720">
    <property type="entry name" value="NAD(P)-binding Rossmann-like Domain"/>
    <property type="match status" value="1"/>
</dbReference>
<organism evidence="2 3">
    <name type="scientific">Streptomyces iconiensis</name>
    <dbReference type="NCBI Taxonomy" id="1384038"/>
    <lineage>
        <taxon>Bacteria</taxon>
        <taxon>Bacillati</taxon>
        <taxon>Actinomycetota</taxon>
        <taxon>Actinomycetes</taxon>
        <taxon>Kitasatosporales</taxon>
        <taxon>Streptomycetaceae</taxon>
        <taxon>Streptomyces</taxon>
    </lineage>
</organism>
<evidence type="ECO:0000313" key="2">
    <source>
        <dbReference type="EMBL" id="MDJ1136788.1"/>
    </source>
</evidence>
<sequence length="377" mass="40688">MSVLITGATGFLGCRILGGLLAQETDAITVLGRGTPAELRERVEAALSGAGLLPTAPDALDRLRFVSADLTSPGLGLSETDRDHVTEDLTAVWHCAAYLNLQGDPVSLYRANVLGTREVLALADKAPAAHLLFISTAYVAGCRRTGHVMEDELTEEYGFQTYYEETKHTAERMIHSWARRTGRTATILRPSLLATDQPIPEGQPHQPLAVFARLVDDLVRVRTAEDEALVNLLSEDGFHGSALHFRVKGDPEGTLNLIQVDHAARAMVRAAASPPRTGVRTVHVTHPHNTTFDSAASAFEALYQGVNVTVTPTLAHPTPFEALAASHGADLLTFTMHRRTYDRTNLLRIAGDLPDPDPIDSAYLARALGCVMEPSPA</sequence>
<reference evidence="2 3" key="1">
    <citation type="submission" date="2023-05" db="EMBL/GenBank/DDBJ databases">
        <title>Streptantibioticus silvisoli sp. nov., acidotolerant actinomycetes 1 from pine litter.</title>
        <authorList>
            <person name="Swiecimska M."/>
            <person name="Golinska P."/>
            <person name="Sangal V."/>
            <person name="Wachnowicz B."/>
            <person name="Goodfellow M."/>
        </authorList>
    </citation>
    <scope>NUCLEOTIDE SEQUENCE [LARGE SCALE GENOMIC DNA]</scope>
    <source>
        <strain evidence="2 3">DSM 42109</strain>
    </source>
</reference>
<dbReference type="InterPro" id="IPR036291">
    <property type="entry name" value="NAD(P)-bd_dom_sf"/>
</dbReference>
<dbReference type="PANTHER" id="PTHR43245:SF51">
    <property type="entry name" value="SHORT CHAIN DEHYDROGENASE_REDUCTASE FAMILY 42E, MEMBER 2"/>
    <property type="match status" value="1"/>
</dbReference>
<evidence type="ECO:0000313" key="3">
    <source>
        <dbReference type="Proteomes" id="UP001214441"/>
    </source>
</evidence>
<evidence type="ECO:0000259" key="1">
    <source>
        <dbReference type="Pfam" id="PF07993"/>
    </source>
</evidence>